<comment type="caution">
    <text evidence="4">The sequence shown here is derived from an EMBL/GenBank/DDBJ whole genome shotgun (WGS) entry which is preliminary data.</text>
</comment>
<accession>A0A978V323</accession>
<evidence type="ECO:0000256" key="2">
    <source>
        <dbReference type="ARBA" id="ARBA00022679"/>
    </source>
</evidence>
<evidence type="ECO:0000313" key="4">
    <source>
        <dbReference type="EMBL" id="KAH7521756.1"/>
    </source>
</evidence>
<dbReference type="Pfam" id="PF02458">
    <property type="entry name" value="Transferase"/>
    <property type="match status" value="2"/>
</dbReference>
<evidence type="ECO:0000313" key="5">
    <source>
        <dbReference type="Proteomes" id="UP000813462"/>
    </source>
</evidence>
<name>A0A978V323_ZIZJJ</name>
<reference evidence="4" key="1">
    <citation type="journal article" date="2021" name="Front. Plant Sci.">
        <title>Chromosome-Scale Genome Assembly for Chinese Sour Jujube and Insights Into Its Genome Evolution and Domestication Signature.</title>
        <authorList>
            <person name="Shen L.-Y."/>
            <person name="Luo H."/>
            <person name="Wang X.-L."/>
            <person name="Wang X.-M."/>
            <person name="Qiu X.-J."/>
            <person name="Liu H."/>
            <person name="Zhou S.-S."/>
            <person name="Jia K.-H."/>
            <person name="Nie S."/>
            <person name="Bao Y.-T."/>
            <person name="Zhang R.-G."/>
            <person name="Yun Q.-Z."/>
            <person name="Chai Y.-H."/>
            <person name="Lu J.-Y."/>
            <person name="Li Y."/>
            <person name="Zhao S.-W."/>
            <person name="Mao J.-F."/>
            <person name="Jia S.-G."/>
            <person name="Mao Y.-M."/>
        </authorList>
    </citation>
    <scope>NUCLEOTIDE SEQUENCE</scope>
    <source>
        <strain evidence="4">AT0</strain>
        <tissue evidence="4">Leaf</tissue>
    </source>
</reference>
<gene>
    <name evidence="4" type="ORF">FEM48_Zijuj07G0066200</name>
</gene>
<comment type="similarity">
    <text evidence="1">Belongs to the plant acyltransferase family.</text>
</comment>
<evidence type="ECO:0000256" key="3">
    <source>
        <dbReference type="ARBA" id="ARBA00023315"/>
    </source>
</evidence>
<proteinExistence type="inferred from homology"/>
<dbReference type="Gene3D" id="3.30.559.10">
    <property type="entry name" value="Chloramphenicol acetyltransferase-like domain"/>
    <property type="match status" value="2"/>
</dbReference>
<dbReference type="GO" id="GO:0016746">
    <property type="term" value="F:acyltransferase activity"/>
    <property type="evidence" value="ECO:0007669"/>
    <property type="project" value="UniProtKB-KW"/>
</dbReference>
<sequence>MKVKVFHRETIKPSSPTPQSLRSFKLSLMDQYGPVMYTPLVLFYPIITDQQNNAIVAEDQRSDHLRKTLSETQTHFYPLAGRIRGISMSNATMKELNLLKQESINCSLSKFLENPDPDMLREFLAIGIESEEAETGSLLVVQATFFECGGMAIGLAISHKLTDAATLSVFLNTWASTGSLDGHQQVLAPEFGAASLRPPLDVWNSASPAPSSMESVKKEEVCDREIKCSRGFRTLCFLPESEYSSEGGSAMPGNIVGNLVGYFSAKMEGSETHVDLRSLVAKAHEELKEYENLVKDEEIFNYCCSSWCRFRFYEADLGWGKPTWVSIAGIEFKNTIVLMDSRDGSGIEAWLMLKEEDMVLVESNKELLAFASLNPRV</sequence>
<dbReference type="Proteomes" id="UP000813462">
    <property type="component" value="Unassembled WGS sequence"/>
</dbReference>
<keyword evidence="2" id="KW-0808">Transferase</keyword>
<keyword evidence="3" id="KW-0012">Acyltransferase</keyword>
<evidence type="ECO:0008006" key="6">
    <source>
        <dbReference type="Google" id="ProtNLM"/>
    </source>
</evidence>
<dbReference type="PANTHER" id="PTHR31623">
    <property type="entry name" value="F21J9.9"/>
    <property type="match status" value="1"/>
</dbReference>
<dbReference type="EMBL" id="JAEACU010000007">
    <property type="protein sequence ID" value="KAH7521756.1"/>
    <property type="molecule type" value="Genomic_DNA"/>
</dbReference>
<evidence type="ECO:0000256" key="1">
    <source>
        <dbReference type="ARBA" id="ARBA00009861"/>
    </source>
</evidence>
<dbReference type="InterPro" id="IPR023213">
    <property type="entry name" value="CAT-like_dom_sf"/>
</dbReference>
<protein>
    <recommendedName>
        <fullName evidence="6">Vinorine synthase-like</fullName>
    </recommendedName>
</protein>
<organism evidence="4 5">
    <name type="scientific">Ziziphus jujuba var. spinosa</name>
    <dbReference type="NCBI Taxonomy" id="714518"/>
    <lineage>
        <taxon>Eukaryota</taxon>
        <taxon>Viridiplantae</taxon>
        <taxon>Streptophyta</taxon>
        <taxon>Embryophyta</taxon>
        <taxon>Tracheophyta</taxon>
        <taxon>Spermatophyta</taxon>
        <taxon>Magnoliopsida</taxon>
        <taxon>eudicotyledons</taxon>
        <taxon>Gunneridae</taxon>
        <taxon>Pentapetalae</taxon>
        <taxon>rosids</taxon>
        <taxon>fabids</taxon>
        <taxon>Rosales</taxon>
        <taxon>Rhamnaceae</taxon>
        <taxon>Paliureae</taxon>
        <taxon>Ziziphus</taxon>
    </lineage>
</organism>
<dbReference type="PANTHER" id="PTHR31623:SF122">
    <property type="entry name" value="HXXXD-TYPE ACYL-TRANSFERASE FAMILY PROTEIN"/>
    <property type="match status" value="1"/>
</dbReference>
<dbReference type="AlphaFoldDB" id="A0A978V323"/>